<evidence type="ECO:0000313" key="3">
    <source>
        <dbReference type="Proteomes" id="UP001469553"/>
    </source>
</evidence>
<evidence type="ECO:0000313" key="2">
    <source>
        <dbReference type="EMBL" id="MEQ2312491.1"/>
    </source>
</evidence>
<dbReference type="EMBL" id="JAHRIP010079188">
    <property type="protein sequence ID" value="MEQ2312491.1"/>
    <property type="molecule type" value="Genomic_DNA"/>
</dbReference>
<keyword evidence="3" id="KW-1185">Reference proteome</keyword>
<accession>A0ABV1A2I9</accession>
<proteinExistence type="predicted"/>
<feature type="region of interest" description="Disordered" evidence="1">
    <location>
        <begin position="44"/>
        <end position="123"/>
    </location>
</feature>
<feature type="compositionally biased region" description="Polar residues" evidence="1">
    <location>
        <begin position="44"/>
        <end position="59"/>
    </location>
</feature>
<sequence>MIFIMDNPELSPITKHHSDSGPAIPPDHASPGLTFVSLVGVEVPQQNNGVPGSGTNQHARQVLHNTAGPVGRNDSQRPVPNPKAQGSDPLIHWGKPQHEMAELGGNKQTHPSPPPLPVGRGSG</sequence>
<dbReference type="Proteomes" id="UP001469553">
    <property type="component" value="Unassembled WGS sequence"/>
</dbReference>
<gene>
    <name evidence="2" type="ORF">AMECASPLE_031590</name>
</gene>
<organism evidence="2 3">
    <name type="scientific">Ameca splendens</name>
    <dbReference type="NCBI Taxonomy" id="208324"/>
    <lineage>
        <taxon>Eukaryota</taxon>
        <taxon>Metazoa</taxon>
        <taxon>Chordata</taxon>
        <taxon>Craniata</taxon>
        <taxon>Vertebrata</taxon>
        <taxon>Euteleostomi</taxon>
        <taxon>Actinopterygii</taxon>
        <taxon>Neopterygii</taxon>
        <taxon>Teleostei</taxon>
        <taxon>Neoteleostei</taxon>
        <taxon>Acanthomorphata</taxon>
        <taxon>Ovalentaria</taxon>
        <taxon>Atherinomorphae</taxon>
        <taxon>Cyprinodontiformes</taxon>
        <taxon>Goodeidae</taxon>
        <taxon>Ameca</taxon>
    </lineage>
</organism>
<name>A0ABV1A2I9_9TELE</name>
<evidence type="ECO:0000256" key="1">
    <source>
        <dbReference type="SAM" id="MobiDB-lite"/>
    </source>
</evidence>
<protein>
    <submittedName>
        <fullName evidence="2">Uncharacterized protein</fullName>
    </submittedName>
</protein>
<reference evidence="2 3" key="1">
    <citation type="submission" date="2021-06" db="EMBL/GenBank/DDBJ databases">
        <authorList>
            <person name="Palmer J.M."/>
        </authorList>
    </citation>
    <scope>NUCLEOTIDE SEQUENCE [LARGE SCALE GENOMIC DNA]</scope>
    <source>
        <strain evidence="2 3">AS_MEX2019</strain>
        <tissue evidence="2">Muscle</tissue>
    </source>
</reference>
<comment type="caution">
    <text evidence="2">The sequence shown here is derived from an EMBL/GenBank/DDBJ whole genome shotgun (WGS) entry which is preliminary data.</text>
</comment>
<feature type="region of interest" description="Disordered" evidence="1">
    <location>
        <begin position="1"/>
        <end position="31"/>
    </location>
</feature>